<evidence type="ECO:0000313" key="9">
    <source>
        <dbReference type="EMBL" id="USS02110.1"/>
    </source>
</evidence>
<dbReference type="Proteomes" id="UP000280586">
    <property type="component" value="Chromosome"/>
</dbReference>
<dbReference type="PANTHER" id="PTHR22807">
    <property type="entry name" value="NOP2 YEAST -RELATED NOL1/NOP2/FMU SUN DOMAIN-CONTAINING"/>
    <property type="match status" value="1"/>
</dbReference>
<dbReference type="CDD" id="cd02440">
    <property type="entry name" value="AdoMet_MTases"/>
    <property type="match status" value="1"/>
</dbReference>
<dbReference type="GO" id="GO:0008757">
    <property type="term" value="F:S-adenosylmethionine-dependent methyltransferase activity"/>
    <property type="evidence" value="ECO:0007669"/>
    <property type="project" value="InterPro"/>
</dbReference>
<dbReference type="EMBL" id="CP099799">
    <property type="protein sequence ID" value="USS02110.1"/>
    <property type="molecule type" value="Genomic_DNA"/>
</dbReference>
<keyword evidence="11" id="KW-1185">Reference proteome</keyword>
<dbReference type="InterPro" id="IPR018314">
    <property type="entry name" value="RsmB/NOL1/NOP2-like_CS"/>
</dbReference>
<evidence type="ECO:0000256" key="1">
    <source>
        <dbReference type="ARBA" id="ARBA00007494"/>
    </source>
</evidence>
<dbReference type="GO" id="GO:0006396">
    <property type="term" value="P:RNA processing"/>
    <property type="evidence" value="ECO:0007669"/>
    <property type="project" value="InterPro"/>
</dbReference>
<evidence type="ECO:0000256" key="3">
    <source>
        <dbReference type="ARBA" id="ARBA00022679"/>
    </source>
</evidence>
<feature type="domain" description="SAM-dependent MTase RsmB/NOP-type" evidence="7">
    <location>
        <begin position="30"/>
        <end position="317"/>
    </location>
</feature>
<dbReference type="GO" id="GO:0008173">
    <property type="term" value="F:RNA methyltransferase activity"/>
    <property type="evidence" value="ECO:0007669"/>
    <property type="project" value="InterPro"/>
</dbReference>
<keyword evidence="2 6" id="KW-0489">Methyltransferase</keyword>
<evidence type="ECO:0000313" key="8">
    <source>
        <dbReference type="EMBL" id="AYE35513.1"/>
    </source>
</evidence>
<evidence type="ECO:0000256" key="5">
    <source>
        <dbReference type="ARBA" id="ARBA00022884"/>
    </source>
</evidence>
<keyword evidence="4 6" id="KW-0949">S-adenosyl-L-methionine</keyword>
<dbReference type="GO" id="GO:0003723">
    <property type="term" value="F:RNA binding"/>
    <property type="evidence" value="ECO:0007669"/>
    <property type="project" value="UniProtKB-UniRule"/>
</dbReference>
<dbReference type="NCBIfam" id="TIGR00446">
    <property type="entry name" value="nop2p"/>
    <property type="match status" value="1"/>
</dbReference>
<evidence type="ECO:0000313" key="11">
    <source>
        <dbReference type="Proteomes" id="UP001055437"/>
    </source>
</evidence>
<keyword evidence="3 6" id="KW-0808">Transferase</keyword>
<reference evidence="9" key="2">
    <citation type="submission" date="2022-06" db="EMBL/GenBank/DDBJ databases">
        <authorList>
            <person name="Holder M.E."/>
            <person name="Ajami N.J."/>
            <person name="Petrosino J.F."/>
        </authorList>
    </citation>
    <scope>NUCLEOTIDE SEQUENCE</scope>
    <source>
        <strain evidence="9">RMA 8861</strain>
    </source>
</reference>
<evidence type="ECO:0000313" key="10">
    <source>
        <dbReference type="Proteomes" id="UP000280586"/>
    </source>
</evidence>
<dbReference type="PANTHER" id="PTHR22807:SF30">
    <property type="entry name" value="28S RRNA (CYTOSINE(4447)-C(5))-METHYLTRANSFERASE-RELATED"/>
    <property type="match status" value="1"/>
</dbReference>
<organism evidence="8 10">
    <name type="scientific">Clostridium septicum</name>
    <dbReference type="NCBI Taxonomy" id="1504"/>
    <lineage>
        <taxon>Bacteria</taxon>
        <taxon>Bacillati</taxon>
        <taxon>Bacillota</taxon>
        <taxon>Clostridia</taxon>
        <taxon>Eubacteriales</taxon>
        <taxon>Clostridiaceae</taxon>
        <taxon>Clostridium</taxon>
    </lineage>
</organism>
<keyword evidence="5 6" id="KW-0694">RNA-binding</keyword>
<dbReference type="Gene3D" id="3.40.50.150">
    <property type="entry name" value="Vaccinia Virus protein VP39"/>
    <property type="match status" value="1"/>
</dbReference>
<evidence type="ECO:0000256" key="2">
    <source>
        <dbReference type="ARBA" id="ARBA00022603"/>
    </source>
</evidence>
<feature type="binding site" evidence="6">
    <location>
        <position position="173"/>
    </location>
    <ligand>
        <name>S-adenosyl-L-methionine</name>
        <dbReference type="ChEBI" id="CHEBI:59789"/>
    </ligand>
</feature>
<dbReference type="Gene3D" id="3.30.70.1170">
    <property type="entry name" value="Sun protein, domain 3"/>
    <property type="match status" value="1"/>
</dbReference>
<sequence length="320" mass="37186">MSIKEIQYRLPDDFIKILEKIFTRCQLDTIYKSYENGRSTTFRVNKLKGNTKEVMDELSSHRIKAVNYSKLNNTFIIKGSKESSLKKLKIYNEGKIYLQNISSMLPPLFLDVKEGQTILDMCAAPGGKSLLMADMTSNKATIFANDINEIRRERLNYNAEKQGAESIIILGTDGRTIGKRLNDYFDRILLDAPCSGEGIIHIRNFRKFNGWTEKRVRNCVKLQKQLIESAYNALKENGVMIYSTCTLNPFENEEIVEYILNKHKDLKLEKINLDLPNVIRGITRYEDKFYRKDLKNSIRIIPNEIFEGFFIAKFRKINSY</sequence>
<feature type="binding site" evidence="6">
    <location>
        <position position="191"/>
    </location>
    <ligand>
        <name>S-adenosyl-L-methionine</name>
        <dbReference type="ChEBI" id="CHEBI:59789"/>
    </ligand>
</feature>
<name>A0A9N7JMU5_CLOSE</name>
<accession>A0A9N7JMU5</accession>
<gene>
    <name evidence="8" type="ORF">CP523_14325</name>
    <name evidence="9" type="ORF">NH397_06725</name>
</gene>
<dbReference type="KEGG" id="csep:CP523_14325"/>
<protein>
    <submittedName>
        <fullName evidence="8">NOL1/NOP2/sun family RNA methylase</fullName>
    </submittedName>
    <submittedName>
        <fullName evidence="9">RsmB/NOP family class I SAM-dependent RNA methyltransferase</fullName>
    </submittedName>
</protein>
<evidence type="ECO:0000256" key="6">
    <source>
        <dbReference type="PROSITE-ProRule" id="PRU01023"/>
    </source>
</evidence>
<dbReference type="RefSeq" id="WP_066676782.1">
    <property type="nucleotide sequence ID" value="NZ_CABMIZ010000019.1"/>
</dbReference>
<comment type="similarity">
    <text evidence="1 6">Belongs to the class I-like SAM-binding methyltransferase superfamily. RsmB/NOP family.</text>
</comment>
<dbReference type="PROSITE" id="PS51686">
    <property type="entry name" value="SAM_MT_RSMB_NOP"/>
    <property type="match status" value="1"/>
</dbReference>
<dbReference type="EMBL" id="CP023671">
    <property type="protein sequence ID" value="AYE35513.1"/>
    <property type="molecule type" value="Genomic_DNA"/>
</dbReference>
<reference evidence="8 10" key="1">
    <citation type="submission" date="2017-09" db="EMBL/GenBank/DDBJ databases">
        <authorList>
            <person name="Thomas P."/>
            <person name="Seyboldt C."/>
        </authorList>
    </citation>
    <scope>NUCLEOTIDE SEQUENCE [LARGE SCALE GENOMIC DNA]</scope>
    <source>
        <strain evidence="8 10">DSM 7534</strain>
    </source>
</reference>
<dbReference type="PROSITE" id="PS01153">
    <property type="entry name" value="NOL1_NOP2_SUN"/>
    <property type="match status" value="1"/>
</dbReference>
<evidence type="ECO:0000259" key="7">
    <source>
        <dbReference type="PROSITE" id="PS51686"/>
    </source>
</evidence>
<feature type="active site" description="Nucleophile" evidence="6">
    <location>
        <position position="245"/>
    </location>
</feature>
<dbReference type="GO" id="GO:0001510">
    <property type="term" value="P:RNA methylation"/>
    <property type="evidence" value="ECO:0007669"/>
    <property type="project" value="InterPro"/>
</dbReference>
<feature type="binding site" evidence="6">
    <location>
        <begin position="122"/>
        <end position="128"/>
    </location>
    <ligand>
        <name>S-adenosyl-L-methionine</name>
        <dbReference type="ChEBI" id="CHEBI:59789"/>
    </ligand>
</feature>
<dbReference type="InterPro" id="IPR029063">
    <property type="entry name" value="SAM-dependent_MTases_sf"/>
</dbReference>
<dbReference type="InterPro" id="IPR049560">
    <property type="entry name" value="MeTrfase_RsmB-F_NOP2_cat"/>
</dbReference>
<dbReference type="Proteomes" id="UP001055437">
    <property type="component" value="Chromosome"/>
</dbReference>
<dbReference type="SUPFAM" id="SSF53335">
    <property type="entry name" value="S-adenosyl-L-methionine-dependent methyltransferases"/>
    <property type="match status" value="1"/>
</dbReference>
<dbReference type="InterPro" id="IPR023267">
    <property type="entry name" value="RCMT"/>
</dbReference>
<dbReference type="PRINTS" id="PR02008">
    <property type="entry name" value="RCMTFAMILY"/>
</dbReference>
<feature type="binding site" evidence="6">
    <location>
        <position position="146"/>
    </location>
    <ligand>
        <name>S-adenosyl-L-methionine</name>
        <dbReference type="ChEBI" id="CHEBI:59789"/>
    </ligand>
</feature>
<proteinExistence type="inferred from homology"/>
<dbReference type="InterPro" id="IPR011023">
    <property type="entry name" value="Nop2p"/>
</dbReference>
<dbReference type="InterPro" id="IPR001678">
    <property type="entry name" value="MeTrfase_RsmB-F_NOP2_dom"/>
</dbReference>
<dbReference type="GeneID" id="303561861"/>
<dbReference type="AlphaFoldDB" id="A0A9N7JMU5"/>
<evidence type="ECO:0000256" key="4">
    <source>
        <dbReference type="ARBA" id="ARBA00022691"/>
    </source>
</evidence>
<dbReference type="Pfam" id="PF01189">
    <property type="entry name" value="Methyltr_RsmB-F"/>
    <property type="match status" value="1"/>
</dbReference>
<dbReference type="OrthoDB" id="9810297at2"/>